<sequence>MYRKEGHGAVKYQRSPALTSFNINRCIRQLQVYPKEDTSDSESIIEDVESGHIVELVLVHDEMQGCNVFTLSSHNICSAQWLLQK</sequence>
<gene>
    <name evidence="1" type="ORF">KUF71_012697</name>
</gene>
<dbReference type="EMBL" id="JAHWGI010001193">
    <property type="protein sequence ID" value="KAK3924564.1"/>
    <property type="molecule type" value="Genomic_DNA"/>
</dbReference>
<reference evidence="1" key="2">
    <citation type="journal article" date="2023" name="BMC Genomics">
        <title>Pest status, molecular evolution, and epigenetic factors derived from the genome assembly of Frankliniella fusca, a thysanopteran phytovirus vector.</title>
        <authorList>
            <person name="Catto M.A."/>
            <person name="Labadie P.E."/>
            <person name="Jacobson A.L."/>
            <person name="Kennedy G.G."/>
            <person name="Srinivasan R."/>
            <person name="Hunt B.G."/>
        </authorList>
    </citation>
    <scope>NUCLEOTIDE SEQUENCE</scope>
    <source>
        <strain evidence="1">PL_HMW_Pooled</strain>
    </source>
</reference>
<protein>
    <submittedName>
        <fullName evidence="1">Protocadherin gamma-A2</fullName>
    </submittedName>
</protein>
<reference evidence="1" key="1">
    <citation type="submission" date="2021-07" db="EMBL/GenBank/DDBJ databases">
        <authorList>
            <person name="Catto M.A."/>
            <person name="Jacobson A."/>
            <person name="Kennedy G."/>
            <person name="Labadie P."/>
            <person name="Hunt B.G."/>
            <person name="Srinivasan R."/>
        </authorList>
    </citation>
    <scope>NUCLEOTIDE SEQUENCE</scope>
    <source>
        <strain evidence="1">PL_HMW_Pooled</strain>
        <tissue evidence="1">Head</tissue>
    </source>
</reference>
<evidence type="ECO:0000313" key="2">
    <source>
        <dbReference type="Proteomes" id="UP001219518"/>
    </source>
</evidence>
<evidence type="ECO:0000313" key="1">
    <source>
        <dbReference type="EMBL" id="KAK3924564.1"/>
    </source>
</evidence>
<comment type="caution">
    <text evidence="1">The sequence shown here is derived from an EMBL/GenBank/DDBJ whole genome shotgun (WGS) entry which is preliminary data.</text>
</comment>
<organism evidence="1 2">
    <name type="scientific">Frankliniella fusca</name>
    <dbReference type="NCBI Taxonomy" id="407009"/>
    <lineage>
        <taxon>Eukaryota</taxon>
        <taxon>Metazoa</taxon>
        <taxon>Ecdysozoa</taxon>
        <taxon>Arthropoda</taxon>
        <taxon>Hexapoda</taxon>
        <taxon>Insecta</taxon>
        <taxon>Pterygota</taxon>
        <taxon>Neoptera</taxon>
        <taxon>Paraneoptera</taxon>
        <taxon>Thysanoptera</taxon>
        <taxon>Terebrantia</taxon>
        <taxon>Thripoidea</taxon>
        <taxon>Thripidae</taxon>
        <taxon>Frankliniella</taxon>
    </lineage>
</organism>
<keyword evidence="2" id="KW-1185">Reference proteome</keyword>
<proteinExistence type="predicted"/>
<dbReference type="AlphaFoldDB" id="A0AAE1HNF8"/>
<accession>A0AAE1HNF8</accession>
<name>A0AAE1HNF8_9NEOP</name>
<dbReference type="Proteomes" id="UP001219518">
    <property type="component" value="Unassembled WGS sequence"/>
</dbReference>